<evidence type="ECO:0000259" key="1">
    <source>
        <dbReference type="Pfam" id="PF01612"/>
    </source>
</evidence>
<name>A0ABQ7JEA0_9APIC</name>
<dbReference type="InterPro" id="IPR036397">
    <property type="entry name" value="RNaseH_sf"/>
</dbReference>
<dbReference type="Pfam" id="PF01612">
    <property type="entry name" value="DNA_pol_A_exo1"/>
    <property type="match status" value="1"/>
</dbReference>
<keyword evidence="2" id="KW-0378">Hydrolase</keyword>
<keyword evidence="2" id="KW-0269">Exonuclease</keyword>
<dbReference type="InterPro" id="IPR002562">
    <property type="entry name" value="3'-5'_exonuclease_dom"/>
</dbReference>
<organism evidence="2 3">
    <name type="scientific">Cardiosporidium cionae</name>
    <dbReference type="NCBI Taxonomy" id="476202"/>
    <lineage>
        <taxon>Eukaryota</taxon>
        <taxon>Sar</taxon>
        <taxon>Alveolata</taxon>
        <taxon>Apicomplexa</taxon>
        <taxon>Aconoidasida</taxon>
        <taxon>Nephromycida</taxon>
        <taxon>Cardiosporidium</taxon>
    </lineage>
</organism>
<reference evidence="2 3" key="1">
    <citation type="journal article" date="2020" name="bioRxiv">
        <title>Metabolic contributions of an alphaproteobacterial endosymbiont in the apicomplexan Cardiosporidium cionae.</title>
        <authorList>
            <person name="Hunter E.S."/>
            <person name="Paight C.J."/>
            <person name="Lane C.E."/>
        </authorList>
    </citation>
    <scope>NUCLEOTIDE SEQUENCE [LARGE SCALE GENOMIC DNA]</scope>
    <source>
        <strain evidence="2">ESH_2018</strain>
    </source>
</reference>
<comment type="caution">
    <text evidence="2">The sequence shown here is derived from an EMBL/GenBank/DDBJ whole genome shotgun (WGS) entry which is preliminary data.</text>
</comment>
<dbReference type="SUPFAM" id="SSF53098">
    <property type="entry name" value="Ribonuclease H-like"/>
    <property type="match status" value="1"/>
</dbReference>
<protein>
    <submittedName>
        <fullName evidence="2">3'-5' exonuclease domain-containing protein</fullName>
    </submittedName>
</protein>
<keyword evidence="2" id="KW-0540">Nuclease</keyword>
<dbReference type="EMBL" id="JADAQX010000063">
    <property type="protein sequence ID" value="KAF8822328.1"/>
    <property type="molecule type" value="Genomic_DNA"/>
</dbReference>
<evidence type="ECO:0000313" key="2">
    <source>
        <dbReference type="EMBL" id="KAF8822328.1"/>
    </source>
</evidence>
<sequence length="428" mass="48442">MIRPNFLMVKRLVEYSLGKPITCAYSRFGIRPIIEGITKFSSLPQDTQKSPEVAFKGDIIFVQTDGNDQMAEEKLMSSAYGLIGLHLNFQKSNKMNSVVKTCQLASQDTAVIWDLSHIKSTFPKTIKAILENPSLIKVLHETSMVCHGALNSILLLRESYFVFPMRLLDLQLITNHLNLEEKSLQDMSRSFLRRDLMKETQVPNMCNSRLSTCQVKNAAPEAWDSREVLLALRRKFNVTSLKCEAAVDTSTFSDEYLQESALQLSHGIPENATVKMDSSSFSSEENVCQKQDNKVVRLSNIDEMTLGRNHLMKREYICNDIKNASSVATDCITNPDSSFASVFPFDSFEDYIKKEHTTPLAALTEICVKNNYRLDINGFSGEYNYLKCSFTIYIREETHQVVSSRAHSSMRKAQNDAAMEVLKLLSSL</sequence>
<dbReference type="Gene3D" id="3.30.420.10">
    <property type="entry name" value="Ribonuclease H-like superfamily/Ribonuclease H"/>
    <property type="match status" value="1"/>
</dbReference>
<proteinExistence type="predicted"/>
<feature type="domain" description="3'-5' exonuclease" evidence="1">
    <location>
        <begin position="67"/>
        <end position="225"/>
    </location>
</feature>
<evidence type="ECO:0000313" key="3">
    <source>
        <dbReference type="Proteomes" id="UP000823046"/>
    </source>
</evidence>
<dbReference type="InterPro" id="IPR012337">
    <property type="entry name" value="RNaseH-like_sf"/>
</dbReference>
<dbReference type="GO" id="GO:0004527">
    <property type="term" value="F:exonuclease activity"/>
    <property type="evidence" value="ECO:0007669"/>
    <property type="project" value="UniProtKB-KW"/>
</dbReference>
<accession>A0ABQ7JEA0</accession>
<dbReference type="Proteomes" id="UP000823046">
    <property type="component" value="Unassembled WGS sequence"/>
</dbReference>
<gene>
    <name evidence="2" type="ORF">IE077_003982</name>
</gene>
<keyword evidence="3" id="KW-1185">Reference proteome</keyword>